<dbReference type="AlphaFoldDB" id="W9PRX7"/>
<dbReference type="HOGENOM" id="CLU_3399491_0_0_1"/>
<sequence>MLMQKLKHSFSLKKRQRWPKQICMLAQKHVP</sequence>
<evidence type="ECO:0000313" key="1">
    <source>
        <dbReference type="EMBL" id="EXA45047.1"/>
    </source>
</evidence>
<name>W9PRX7_FUSOX</name>
<dbReference type="Proteomes" id="UP000030751">
    <property type="component" value="Unassembled WGS sequence"/>
</dbReference>
<protein>
    <submittedName>
        <fullName evidence="1">Uncharacterized protein</fullName>
    </submittedName>
</protein>
<gene>
    <name evidence="1" type="ORF">FOVG_06259</name>
</gene>
<reference evidence="1" key="2">
    <citation type="submission" date="2012-05" db="EMBL/GenBank/DDBJ databases">
        <title>Annotation of the Genome Sequence of Fusarium oxysporum HDV247.</title>
        <authorList>
            <consortium name="The Broad Institute Genomics Platform"/>
            <person name="Ma L.-J."/>
            <person name="Corby-Kistler H."/>
            <person name="Broz K."/>
            <person name="Gale L.R."/>
            <person name="Jonkers W."/>
            <person name="O'Donnell K."/>
            <person name="Ploetz R."/>
            <person name="Steinberg C."/>
            <person name="Schwartz D.C."/>
            <person name="VanEtten H."/>
            <person name="Zhou S."/>
            <person name="Young S.K."/>
            <person name="Zeng Q."/>
            <person name="Gargeya S."/>
            <person name="Fitzgerald M."/>
            <person name="Abouelleil A."/>
            <person name="Alvarado L."/>
            <person name="Chapman S.B."/>
            <person name="Gainer-Dewar J."/>
            <person name="Goldberg J."/>
            <person name="Griggs A."/>
            <person name="Gujja S."/>
            <person name="Hansen M."/>
            <person name="Howarth C."/>
            <person name="Imamovic A."/>
            <person name="Ireland A."/>
            <person name="Larimer J."/>
            <person name="McCowan C."/>
            <person name="Murphy C."/>
            <person name="Pearson M."/>
            <person name="Poon T.W."/>
            <person name="Priest M."/>
            <person name="Roberts A."/>
            <person name="Saif S."/>
            <person name="Shea T."/>
            <person name="Sykes S."/>
            <person name="Wortman J."/>
            <person name="Nusbaum C."/>
            <person name="Birren B."/>
        </authorList>
    </citation>
    <scope>NUCLEOTIDE SEQUENCE</scope>
    <source>
        <strain evidence="1">HDV247</strain>
    </source>
</reference>
<accession>W9PRX7</accession>
<proteinExistence type="predicted"/>
<reference evidence="1" key="1">
    <citation type="submission" date="2011-10" db="EMBL/GenBank/DDBJ databases">
        <title>The Genome Sequence of Fusarium oxysporum HDV247.</title>
        <authorList>
            <consortium name="The Broad Institute Genome Sequencing Platform"/>
            <person name="Ma L.-J."/>
            <person name="Gale L.R."/>
            <person name="Schwartz D.C."/>
            <person name="Zhou S."/>
            <person name="Corby-Kistler H."/>
            <person name="Young S.K."/>
            <person name="Zeng Q."/>
            <person name="Gargeya S."/>
            <person name="Fitzgerald M."/>
            <person name="Haas B."/>
            <person name="Abouelleil A."/>
            <person name="Alvarado L."/>
            <person name="Arachchi H.M."/>
            <person name="Berlin A."/>
            <person name="Brown A."/>
            <person name="Chapman S.B."/>
            <person name="Chen Z."/>
            <person name="Dunbar C."/>
            <person name="Freedman E."/>
            <person name="Gearin G."/>
            <person name="Goldberg J."/>
            <person name="Griggs A."/>
            <person name="Gujja S."/>
            <person name="Heiman D."/>
            <person name="Howarth C."/>
            <person name="Larson L."/>
            <person name="Lui A."/>
            <person name="MacDonald P.J.P."/>
            <person name="Montmayeur A."/>
            <person name="Murphy C."/>
            <person name="Neiman D."/>
            <person name="Pearson M."/>
            <person name="Priest M."/>
            <person name="Roberts A."/>
            <person name="Saif S."/>
            <person name="Shea T."/>
            <person name="Shenoy N."/>
            <person name="Sisk P."/>
            <person name="Stolte C."/>
            <person name="Sykes S."/>
            <person name="Wortman J."/>
            <person name="Nusbaum C."/>
            <person name="Birren B."/>
        </authorList>
    </citation>
    <scope>NUCLEOTIDE SEQUENCE [LARGE SCALE GENOMIC DNA]</scope>
    <source>
        <strain evidence="1">HDV247</strain>
    </source>
</reference>
<dbReference type="EMBL" id="JH650971">
    <property type="protein sequence ID" value="EXA45047.1"/>
    <property type="molecule type" value="Genomic_DNA"/>
</dbReference>
<organism evidence="1">
    <name type="scientific">Fusarium oxysporum f. sp. pisi HDV247</name>
    <dbReference type="NCBI Taxonomy" id="1080344"/>
    <lineage>
        <taxon>Eukaryota</taxon>
        <taxon>Fungi</taxon>
        <taxon>Dikarya</taxon>
        <taxon>Ascomycota</taxon>
        <taxon>Pezizomycotina</taxon>
        <taxon>Sordariomycetes</taxon>
        <taxon>Hypocreomycetidae</taxon>
        <taxon>Hypocreales</taxon>
        <taxon>Nectriaceae</taxon>
        <taxon>Fusarium</taxon>
        <taxon>Fusarium oxysporum species complex</taxon>
    </lineage>
</organism>